<reference evidence="1 2" key="1">
    <citation type="submission" date="2020-04" db="EMBL/GenBank/DDBJ databases">
        <title>Knoellia sp. isolate from air conditioner.</title>
        <authorList>
            <person name="Chea S."/>
            <person name="Kim D.-U."/>
        </authorList>
    </citation>
    <scope>NUCLEOTIDE SEQUENCE [LARGE SCALE GENOMIC DNA]</scope>
    <source>
        <strain evidence="1 2">DB2414S</strain>
    </source>
</reference>
<evidence type="ECO:0000313" key="2">
    <source>
        <dbReference type="Proteomes" id="UP000588586"/>
    </source>
</evidence>
<comment type="caution">
    <text evidence="1">The sequence shown here is derived from an EMBL/GenBank/DDBJ whole genome shotgun (WGS) entry which is preliminary data.</text>
</comment>
<proteinExistence type="predicted"/>
<dbReference type="EMBL" id="JABEPQ010000001">
    <property type="protein sequence ID" value="NNM44444.1"/>
    <property type="molecule type" value="Genomic_DNA"/>
</dbReference>
<evidence type="ECO:0000313" key="1">
    <source>
        <dbReference type="EMBL" id="NNM44444.1"/>
    </source>
</evidence>
<dbReference type="RefSeq" id="WP_171241600.1">
    <property type="nucleotide sequence ID" value="NZ_JABEPQ010000001.1"/>
</dbReference>
<dbReference type="AlphaFoldDB" id="A0A849HCN0"/>
<accession>A0A849HCN0</accession>
<name>A0A849HCN0_9MICO</name>
<dbReference type="Proteomes" id="UP000588586">
    <property type="component" value="Unassembled WGS sequence"/>
</dbReference>
<keyword evidence="2" id="KW-1185">Reference proteome</keyword>
<gene>
    <name evidence="1" type="ORF">HJG52_00275</name>
</gene>
<protein>
    <submittedName>
        <fullName evidence="1">Uncharacterized protein</fullName>
    </submittedName>
</protein>
<sequence length="130" mass="14517">MHPSLAMLRGIVESHAADRGYRVVDAGLDRDGYLAIELGLPGRDGNAHVTLNGEVFVVSFEGGYSWTEFAYDEEDRRDVLDAVLGLVDSYADPRSVEVTVRRRWRRARKELRLTNGAVLRTRGWSQGPTG</sequence>
<organism evidence="1 2">
    <name type="scientific">Knoellia koreensis</name>
    <dbReference type="NCBI Taxonomy" id="2730921"/>
    <lineage>
        <taxon>Bacteria</taxon>
        <taxon>Bacillati</taxon>
        <taxon>Actinomycetota</taxon>
        <taxon>Actinomycetes</taxon>
        <taxon>Micrococcales</taxon>
        <taxon>Intrasporangiaceae</taxon>
        <taxon>Knoellia</taxon>
    </lineage>
</organism>